<dbReference type="PANTHER" id="PTHR18978">
    <property type="entry name" value="GRIP-1 ASSOCIATED PROTEIN 1"/>
    <property type="match status" value="1"/>
</dbReference>
<dbReference type="OrthoDB" id="5583482at2759"/>
<dbReference type="GO" id="GO:0098978">
    <property type="term" value="C:glutamatergic synapse"/>
    <property type="evidence" value="ECO:0007669"/>
    <property type="project" value="TreeGrafter"/>
</dbReference>
<dbReference type="AlphaFoldDB" id="A0A0P5XTD8"/>
<evidence type="ECO:0000313" key="2">
    <source>
        <dbReference type="Proteomes" id="UP000076858"/>
    </source>
</evidence>
<dbReference type="GO" id="GO:0098837">
    <property type="term" value="C:postsynaptic recycling endosome"/>
    <property type="evidence" value="ECO:0007669"/>
    <property type="project" value="TreeGrafter"/>
</dbReference>
<dbReference type="InterPro" id="IPR026204">
    <property type="entry name" value="GRIPAP1"/>
</dbReference>
<dbReference type="GO" id="GO:1905244">
    <property type="term" value="P:regulation of modification of synaptic structure"/>
    <property type="evidence" value="ECO:0007669"/>
    <property type="project" value="TreeGrafter"/>
</dbReference>
<dbReference type="GO" id="GO:0099158">
    <property type="term" value="P:regulation of recycling endosome localization within postsynapse"/>
    <property type="evidence" value="ECO:0007669"/>
    <property type="project" value="TreeGrafter"/>
</dbReference>
<dbReference type="STRING" id="35525.A0A0P5XTD8"/>
<protein>
    <submittedName>
        <fullName evidence="1">Uncharacterized protein</fullName>
    </submittedName>
</protein>
<proteinExistence type="predicted"/>
<accession>A0A0P5XTD8</accession>
<organism evidence="1 2">
    <name type="scientific">Daphnia magna</name>
    <dbReference type="NCBI Taxonomy" id="35525"/>
    <lineage>
        <taxon>Eukaryota</taxon>
        <taxon>Metazoa</taxon>
        <taxon>Ecdysozoa</taxon>
        <taxon>Arthropoda</taxon>
        <taxon>Crustacea</taxon>
        <taxon>Branchiopoda</taxon>
        <taxon>Diplostraca</taxon>
        <taxon>Cladocera</taxon>
        <taxon>Anomopoda</taxon>
        <taxon>Daphniidae</taxon>
        <taxon>Daphnia</taxon>
    </lineage>
</organism>
<name>A0A0P5XTD8_9CRUS</name>
<dbReference type="Proteomes" id="UP000076858">
    <property type="component" value="Unassembled WGS sequence"/>
</dbReference>
<gene>
    <name evidence="1" type="ORF">APZ42_018919</name>
</gene>
<evidence type="ECO:0000313" key="1">
    <source>
        <dbReference type="EMBL" id="KZS15698.1"/>
    </source>
</evidence>
<dbReference type="GO" id="GO:0098998">
    <property type="term" value="C:extrinsic component of postsynaptic early endosome membrane"/>
    <property type="evidence" value="ECO:0007669"/>
    <property type="project" value="TreeGrafter"/>
</dbReference>
<comment type="caution">
    <text evidence="1">The sequence shown here is derived from an EMBL/GenBank/DDBJ whole genome shotgun (WGS) entry which is preliminary data.</text>
</comment>
<reference evidence="1 2" key="1">
    <citation type="submission" date="2016-03" db="EMBL/GenBank/DDBJ databases">
        <title>EvidentialGene: Evidence-directed Construction of Genes on Genomes.</title>
        <authorList>
            <person name="Gilbert D.G."/>
            <person name="Choi J.-H."/>
            <person name="Mockaitis K."/>
            <person name="Colbourne J."/>
            <person name="Pfrender M."/>
        </authorList>
    </citation>
    <scope>NUCLEOTIDE SEQUENCE [LARGE SCALE GENOMIC DNA]</scope>
    <source>
        <strain evidence="1 2">Xinb3</strain>
        <tissue evidence="1">Complete organism</tissue>
    </source>
</reference>
<dbReference type="EMBL" id="LRGB01000868">
    <property type="protein sequence ID" value="KZS15698.1"/>
    <property type="molecule type" value="Genomic_DNA"/>
</dbReference>
<dbReference type="GO" id="GO:0099152">
    <property type="term" value="P:regulation of neurotransmitter receptor transport, endosome to postsynaptic membrane"/>
    <property type="evidence" value="ECO:0007669"/>
    <property type="project" value="TreeGrafter"/>
</dbReference>
<dbReference type="GO" id="GO:0098887">
    <property type="term" value="P:neurotransmitter receptor transport, endosome to postsynaptic membrane"/>
    <property type="evidence" value="ECO:0007669"/>
    <property type="project" value="TreeGrafter"/>
</dbReference>
<keyword evidence="2" id="KW-1185">Reference proteome</keyword>
<sequence length="556" mass="63037">MSSAISHEEFHRIQTQLLDLRTANYTLMEESNRYKNEAKNTVLKLDSLEKEYQKAQRALDKSRKAKDVEMLFAENDSLQNKLISQEEQFREQNQALLQELANLVAANEKLEAVVKSQQGGRELADAYSQCDLSTELYEKLLSEEKQRFELLSEQFCEKVNQMTDLTATLNEMRSNFDAQVMCLKKEISLLQIEAEKVGPLSEQLENSSIEKNTLCNEINQLKDHIDELKHSCQQEISQLHEAHRLEIDTQKTLHAEEVKQYEIQVELAAAQRAEFEDEAARARQEAQDAQEDVRISERRILSVTADLRRQLRGERRRADKLQERLRDVASDAPNSLPKADASIDHDNCSVSSWSLMSGQNEGNASATPSSPFPPTDSPSSGSEKNGSRSEGEQAPDLASENSRLVNRLATMQQEKWRLEERVLHLEEANAAMADEMVKRGKLIQHYCMEGRASPAKPESSSSMLLSPGSEKLSVRRMVSLIRQIGGDAEGETDVQQRRLRRMLEETLTKNMHLQEDIERLSQEIVRLSQIVGSSNTSPVVHRLPSNHIEAAVMNSA</sequence>
<dbReference type="PANTHER" id="PTHR18978:SF1">
    <property type="entry name" value="GRIP1-ASSOCIATED PROTEIN 1"/>
    <property type="match status" value="1"/>
</dbReference>